<accession>A0A4U5WP67</accession>
<organism evidence="1 2">
    <name type="scientific">Streptomyces lasalocidi</name>
    <name type="common">Streptomyces lasaliensis</name>
    <dbReference type="NCBI Taxonomy" id="324833"/>
    <lineage>
        <taxon>Bacteria</taxon>
        <taxon>Bacillati</taxon>
        <taxon>Actinomycetota</taxon>
        <taxon>Actinomycetes</taxon>
        <taxon>Kitasatosporales</taxon>
        <taxon>Streptomycetaceae</taxon>
        <taxon>Streptomyces</taxon>
    </lineage>
</organism>
<protein>
    <submittedName>
        <fullName evidence="1">Uncharacterized protein</fullName>
    </submittedName>
</protein>
<name>A0A4U5WP67_STRLS</name>
<dbReference type="EMBL" id="SZNQ01000001">
    <property type="protein sequence ID" value="TKT03432.1"/>
    <property type="molecule type" value="Genomic_DNA"/>
</dbReference>
<evidence type="ECO:0000313" key="2">
    <source>
        <dbReference type="Proteomes" id="UP000305929"/>
    </source>
</evidence>
<dbReference type="Proteomes" id="UP000305929">
    <property type="component" value="Unassembled WGS sequence"/>
</dbReference>
<gene>
    <name evidence="1" type="ORF">E4U91_27295</name>
</gene>
<dbReference type="RefSeq" id="WP_137309280.1">
    <property type="nucleotide sequence ID" value="NZ_SZNQ01000001.1"/>
</dbReference>
<reference evidence="1 2" key="1">
    <citation type="submission" date="2019-04" db="EMBL/GenBank/DDBJ databases">
        <title>Streptomyces lasaliensis sp. nov., an Actinomycete isolated from soil which produces the polyether antibiotic lasalocid.</title>
        <authorList>
            <person name="Erwin G."/>
            <person name="Haber C."/>
        </authorList>
    </citation>
    <scope>NUCLEOTIDE SEQUENCE [LARGE SCALE GENOMIC DNA]</scope>
    <source>
        <strain evidence="1 2">X-537</strain>
    </source>
</reference>
<proteinExistence type="predicted"/>
<evidence type="ECO:0000313" key="1">
    <source>
        <dbReference type="EMBL" id="TKT03432.1"/>
    </source>
</evidence>
<sequence>MNTSSVTVAGSAESLRKLRPWSITVATNVRKRPVVRRQAMSEATDKKAALNDVQNAFYSDVAKYITDVYGWFKALKEEDVPAVLEVIHLEWLERLEETE</sequence>
<dbReference type="AlphaFoldDB" id="A0A4U5WP67"/>
<keyword evidence="2" id="KW-1185">Reference proteome</keyword>
<comment type="caution">
    <text evidence="1">The sequence shown here is derived from an EMBL/GenBank/DDBJ whole genome shotgun (WGS) entry which is preliminary data.</text>
</comment>